<reference evidence="2 3" key="1">
    <citation type="submission" date="2013-04" db="EMBL/GenBank/DDBJ databases">
        <title>The Genome Sequence of Bacteroides massiliensis DSM 17679.</title>
        <authorList>
            <consortium name="The Broad Institute Genomics Platform"/>
            <person name="Earl A."/>
            <person name="Ward D."/>
            <person name="Feldgarden M."/>
            <person name="Gevers D."/>
            <person name="Martens E."/>
            <person name="Fenner L."/>
            <person name="Roux V."/>
            <person name="Mallet M.N."/>
            <person name="Raoult D."/>
            <person name="Walker B."/>
            <person name="Young S."/>
            <person name="Zeng Q."/>
            <person name="Gargeya S."/>
            <person name="Fitzgerald M."/>
            <person name="Haas B."/>
            <person name="Abouelleil A."/>
            <person name="Allen A.W."/>
            <person name="Alvarado L."/>
            <person name="Arachchi H.M."/>
            <person name="Berlin A.M."/>
            <person name="Chapman S.B."/>
            <person name="Gainer-Dewar J."/>
            <person name="Goldberg J."/>
            <person name="Griggs A."/>
            <person name="Gujja S."/>
            <person name="Hansen M."/>
            <person name="Howarth C."/>
            <person name="Imamovic A."/>
            <person name="Ireland A."/>
            <person name="Larimer J."/>
            <person name="McCowan C."/>
            <person name="Murphy C."/>
            <person name="Pearson M."/>
            <person name="Poon T.W."/>
            <person name="Priest M."/>
            <person name="Roberts A."/>
            <person name="Saif S."/>
            <person name="Shea T."/>
            <person name="Sisk P."/>
            <person name="Sykes S."/>
            <person name="Wortman J."/>
            <person name="Nusbaum C."/>
            <person name="Birren B."/>
        </authorList>
    </citation>
    <scope>NUCLEOTIDE SEQUENCE [LARGE SCALE GENOMIC DNA]</scope>
    <source>
        <strain evidence="3">B84634 / Timone 84634 / DSM 17679 / JCM 13223</strain>
    </source>
</reference>
<accession>U6RDJ3</accession>
<dbReference type="AlphaFoldDB" id="U6RDJ3"/>
<dbReference type="STRING" id="1121098.HMPREF1534_02097"/>
<dbReference type="SUPFAM" id="SSF53756">
    <property type="entry name" value="UDP-Glycosyltransferase/glycogen phosphorylase"/>
    <property type="match status" value="1"/>
</dbReference>
<dbReference type="PATRIC" id="fig|1121098.3.peg.2130"/>
<dbReference type="PANTHER" id="PTHR12526">
    <property type="entry name" value="GLYCOSYLTRANSFERASE"/>
    <property type="match status" value="1"/>
</dbReference>
<proteinExistence type="predicted"/>
<organism evidence="2 3">
    <name type="scientific">Phocaeicola massiliensis B84634 = Timone 84634 = DSM 17679 = JCM 13223</name>
    <dbReference type="NCBI Taxonomy" id="1121098"/>
    <lineage>
        <taxon>Bacteria</taxon>
        <taxon>Pseudomonadati</taxon>
        <taxon>Bacteroidota</taxon>
        <taxon>Bacteroidia</taxon>
        <taxon>Bacteroidales</taxon>
        <taxon>Bacteroidaceae</taxon>
        <taxon>Phocaeicola</taxon>
    </lineage>
</organism>
<dbReference type="OrthoDB" id="798298at2"/>
<dbReference type="CDD" id="cd03811">
    <property type="entry name" value="GT4_GT28_WabH-like"/>
    <property type="match status" value="1"/>
</dbReference>
<comment type="caution">
    <text evidence="2">The sequence shown here is derived from an EMBL/GenBank/DDBJ whole genome shotgun (WGS) entry which is preliminary data.</text>
</comment>
<dbReference type="PANTHER" id="PTHR12526:SF630">
    <property type="entry name" value="GLYCOSYLTRANSFERASE"/>
    <property type="match status" value="1"/>
</dbReference>
<dbReference type="GO" id="GO:0016757">
    <property type="term" value="F:glycosyltransferase activity"/>
    <property type="evidence" value="ECO:0007669"/>
    <property type="project" value="InterPro"/>
</dbReference>
<name>U6RDJ3_9BACT</name>
<dbReference type="EMBL" id="AQHY01000025">
    <property type="protein sequence ID" value="EOA54704.1"/>
    <property type="molecule type" value="Genomic_DNA"/>
</dbReference>
<dbReference type="RefSeq" id="WP_005940623.1">
    <property type="nucleotide sequence ID" value="NZ_KB890342.1"/>
</dbReference>
<dbReference type="InterPro" id="IPR001296">
    <property type="entry name" value="Glyco_trans_1"/>
</dbReference>
<sequence length="371" mass="41897">MKIFIYALKMTVGGVEKALLGQLTQYPPESCDVTLLLQEKCGDYLAFLPKHVKVVEHEEWKRVCNLVRNPVHISALNAMKSGRFLQALRLLLIFIQTKVRRSYQPLHNYVQTLLSDYPGEYDLAIDYAGPTAFTANFVAKKVKAKEKWTWVHFDVDRFPVDRKVVKNIYSAFHKINVVSAEGKRHFDLQFPMFAQRTSIVYNIIDRESIESLANAIPNPYQDIKAKIIICTVGRISSEKGQLTAIHALKELVDGGADVHWCFVGTGTDVKRCKEEVMKLGLESRVTFAGLQTNPYPWMKHCDIYVQPSAHEGFCITLAEAKIFNLPIVSTSFTGAFEQLQDYLPLHAVVEYNAREIAGGVKGLLKCLSPIS</sequence>
<gene>
    <name evidence="2" type="ORF">HMPREF1534_02097</name>
</gene>
<dbReference type="Proteomes" id="UP000017831">
    <property type="component" value="Unassembled WGS sequence"/>
</dbReference>
<evidence type="ECO:0000313" key="2">
    <source>
        <dbReference type="EMBL" id="EOA54704.1"/>
    </source>
</evidence>
<evidence type="ECO:0000259" key="1">
    <source>
        <dbReference type="Pfam" id="PF00534"/>
    </source>
</evidence>
<dbReference type="HOGENOM" id="CLU_009583_0_0_10"/>
<dbReference type="Pfam" id="PF00534">
    <property type="entry name" value="Glycos_transf_1"/>
    <property type="match status" value="1"/>
</dbReference>
<feature type="domain" description="Glycosyl transferase family 1" evidence="1">
    <location>
        <begin position="224"/>
        <end position="365"/>
    </location>
</feature>
<evidence type="ECO:0000313" key="3">
    <source>
        <dbReference type="Proteomes" id="UP000017831"/>
    </source>
</evidence>
<dbReference type="Gene3D" id="3.40.50.2000">
    <property type="entry name" value="Glycogen Phosphorylase B"/>
    <property type="match status" value="2"/>
</dbReference>
<dbReference type="GeneID" id="60061955"/>
<keyword evidence="3" id="KW-1185">Reference proteome</keyword>
<dbReference type="eggNOG" id="COG0438">
    <property type="taxonomic scope" value="Bacteria"/>
</dbReference>
<protein>
    <recommendedName>
        <fullName evidence="1">Glycosyl transferase family 1 domain-containing protein</fullName>
    </recommendedName>
</protein>